<dbReference type="Proteomes" id="UP001501598">
    <property type="component" value="Unassembled WGS sequence"/>
</dbReference>
<evidence type="ECO:0000313" key="3">
    <source>
        <dbReference type="Proteomes" id="UP001501598"/>
    </source>
</evidence>
<dbReference type="Pfam" id="PF11160">
    <property type="entry name" value="Hva1_TUDOR"/>
    <property type="match status" value="1"/>
</dbReference>
<reference evidence="3" key="1">
    <citation type="journal article" date="2019" name="Int. J. Syst. Evol. Microbiol.">
        <title>The Global Catalogue of Microorganisms (GCM) 10K type strain sequencing project: providing services to taxonomists for standard genome sequencing and annotation.</title>
        <authorList>
            <consortium name="The Broad Institute Genomics Platform"/>
            <consortium name="The Broad Institute Genome Sequencing Center for Infectious Disease"/>
            <person name="Wu L."/>
            <person name="Ma J."/>
        </authorList>
    </citation>
    <scope>NUCLEOTIDE SEQUENCE [LARGE SCALE GENOMIC DNA]</scope>
    <source>
        <strain evidence="3">JCM 17906</strain>
    </source>
</reference>
<name>A0ABP8RX13_9PSEU</name>
<comment type="caution">
    <text evidence="2">The sequence shown here is derived from an EMBL/GenBank/DDBJ whole genome shotgun (WGS) entry which is preliminary data.</text>
</comment>
<gene>
    <name evidence="2" type="ORF">GCM10023175_48120</name>
</gene>
<dbReference type="InterPro" id="IPR021331">
    <property type="entry name" value="Hva1_TUDOR"/>
</dbReference>
<keyword evidence="3" id="KW-1185">Reference proteome</keyword>
<evidence type="ECO:0000259" key="1">
    <source>
        <dbReference type="Pfam" id="PF11160"/>
    </source>
</evidence>
<accession>A0ABP8RX13</accession>
<evidence type="ECO:0000313" key="2">
    <source>
        <dbReference type="EMBL" id="GAA4553065.1"/>
    </source>
</evidence>
<organism evidence="2 3">
    <name type="scientific">Pseudonocardia xishanensis</name>
    <dbReference type="NCBI Taxonomy" id="630995"/>
    <lineage>
        <taxon>Bacteria</taxon>
        <taxon>Bacillati</taxon>
        <taxon>Actinomycetota</taxon>
        <taxon>Actinomycetes</taxon>
        <taxon>Pseudonocardiales</taxon>
        <taxon>Pseudonocardiaceae</taxon>
        <taxon>Pseudonocardia</taxon>
    </lineage>
</organism>
<feature type="domain" description="Hypervirulence associated protein TUDOR" evidence="1">
    <location>
        <begin position="20"/>
        <end position="81"/>
    </location>
</feature>
<proteinExistence type="predicted"/>
<protein>
    <submittedName>
        <fullName evidence="2">DUF2945 domain-containing protein</fullName>
    </submittedName>
</protein>
<dbReference type="RefSeq" id="WP_345422818.1">
    <property type="nucleotide sequence ID" value="NZ_BAABGT010000075.1"/>
</dbReference>
<dbReference type="EMBL" id="BAABGT010000075">
    <property type="protein sequence ID" value="GAA4553065.1"/>
    <property type="molecule type" value="Genomic_DNA"/>
</dbReference>
<sequence length="84" mass="9314">MSFTGPRCGYLGRMAKYRKGSKVAWNWGNGQGEGEVAEVHTERVEKTIKGTKQSRNGTDDNPAYVLHQDDGTTVLKLESELEKA</sequence>